<dbReference type="RefSeq" id="WP_317515714.1">
    <property type="nucleotide sequence ID" value="NZ_JAPTHD010000001.1"/>
</dbReference>
<organism evidence="1 2">
    <name type="scientific">Sphingobium naphthae</name>
    <dbReference type="NCBI Taxonomy" id="1886786"/>
    <lineage>
        <taxon>Bacteria</taxon>
        <taxon>Pseudomonadati</taxon>
        <taxon>Pseudomonadota</taxon>
        <taxon>Alphaproteobacteria</taxon>
        <taxon>Sphingomonadales</taxon>
        <taxon>Sphingomonadaceae</taxon>
        <taxon>Sphingobium</taxon>
    </lineage>
</organism>
<dbReference type="EMBL" id="JAPTHD010000001">
    <property type="protein sequence ID" value="MDV5822552.1"/>
    <property type="molecule type" value="Genomic_DNA"/>
</dbReference>
<proteinExistence type="predicted"/>
<name>A0ABU3ZSS7_9SPHN</name>
<evidence type="ECO:0000313" key="1">
    <source>
        <dbReference type="EMBL" id="MDV5822552.1"/>
    </source>
</evidence>
<evidence type="ECO:0000313" key="2">
    <source>
        <dbReference type="Proteomes" id="UP001185984"/>
    </source>
</evidence>
<gene>
    <name evidence="1" type="ORF">O0R41_02925</name>
</gene>
<reference evidence="2" key="1">
    <citation type="journal article" date="2022" name="J Environ Chem Eng">
        <title>Biodegradation of petroleum oil using a constructed nonpathogenic and heavy metal-tolerant bacterial consortium isolated from marine sponges.</title>
        <authorList>
            <person name="Dechsakulwatana C."/>
            <person name="Rungsihiranrut A."/>
            <person name="Muangchinda C."/>
            <person name="Ningthoujam R."/>
            <person name="Klankeo P."/>
            <person name="Pinyakong O."/>
        </authorList>
    </citation>
    <scope>NUCLEOTIDE SEQUENCE [LARGE SCALE GENOMIC DNA]</scope>
    <source>
        <strain evidence="2">MO2-4</strain>
    </source>
</reference>
<keyword evidence="2" id="KW-1185">Reference proteome</keyword>
<sequence>MFNRTTFFVGISLLAALGLKACDERRFITLPDGTTSIKVGSIFSTDAEHWTVTVKNKYGRSSDRMFAIGDNPRLNIYLTSSGQLVVIGKGGEELFFRVPSKAGPIVLNGQQAKLRDRHSETWHYVGVIENRALTHNAECIPLMGEGRSPYRKQFQSEHSC</sequence>
<accession>A0ABU3ZSS7</accession>
<dbReference type="Proteomes" id="UP001185984">
    <property type="component" value="Unassembled WGS sequence"/>
</dbReference>
<evidence type="ECO:0008006" key="3">
    <source>
        <dbReference type="Google" id="ProtNLM"/>
    </source>
</evidence>
<protein>
    <recommendedName>
        <fullName evidence="3">Lipoprotein</fullName>
    </recommendedName>
</protein>
<comment type="caution">
    <text evidence="1">The sequence shown here is derived from an EMBL/GenBank/DDBJ whole genome shotgun (WGS) entry which is preliminary data.</text>
</comment>